<name>A0ABY7AAY7_9FIRM</name>
<reference evidence="5" key="1">
    <citation type="submission" date="2022-11" db="EMBL/GenBank/DDBJ databases">
        <title>Lacrimispora xylanolytica sy1, complete genome.</title>
        <authorList>
            <person name="Choi S."/>
        </authorList>
    </citation>
    <scope>NUCLEOTIDE SEQUENCE</scope>
    <source>
        <strain evidence="5">Sy1</strain>
    </source>
</reference>
<keyword evidence="2" id="KW-0732">Signal</keyword>
<evidence type="ECO:0000256" key="1">
    <source>
        <dbReference type="ARBA" id="ARBA00022487"/>
    </source>
</evidence>
<dbReference type="InterPro" id="IPR054579">
    <property type="entry name" value="GCE-like_dom"/>
</dbReference>
<organism evidence="5 6">
    <name type="scientific">Lacrimispora xylanolytica</name>
    <dbReference type="NCBI Taxonomy" id="29375"/>
    <lineage>
        <taxon>Bacteria</taxon>
        <taxon>Bacillati</taxon>
        <taxon>Bacillota</taxon>
        <taxon>Clostridia</taxon>
        <taxon>Lachnospirales</taxon>
        <taxon>Lachnospiraceae</taxon>
        <taxon>Lacrimispora</taxon>
    </lineage>
</organism>
<dbReference type="EMBL" id="CP113524">
    <property type="protein sequence ID" value="WAJ22692.1"/>
    <property type="molecule type" value="Genomic_DNA"/>
</dbReference>
<keyword evidence="1" id="KW-0719">Serine esterase</keyword>
<keyword evidence="6" id="KW-1185">Reference proteome</keyword>
<evidence type="ECO:0000259" key="4">
    <source>
        <dbReference type="Pfam" id="PF22244"/>
    </source>
</evidence>
<dbReference type="Pfam" id="PF22244">
    <property type="entry name" value="GCE_fung"/>
    <property type="match status" value="1"/>
</dbReference>
<proteinExistence type="predicted"/>
<dbReference type="RefSeq" id="WP_268114427.1">
    <property type="nucleotide sequence ID" value="NZ_CP113524.1"/>
</dbReference>
<dbReference type="GO" id="GO:0016787">
    <property type="term" value="F:hydrolase activity"/>
    <property type="evidence" value="ECO:0007669"/>
    <property type="project" value="UniProtKB-KW"/>
</dbReference>
<protein>
    <submittedName>
        <fullName evidence="5">Alpha/beta hydrolase</fullName>
    </submittedName>
</protein>
<evidence type="ECO:0000313" key="5">
    <source>
        <dbReference type="EMBL" id="WAJ22692.1"/>
    </source>
</evidence>
<dbReference type="Proteomes" id="UP001163115">
    <property type="component" value="Chromosome"/>
</dbReference>
<dbReference type="InterPro" id="IPR029058">
    <property type="entry name" value="AB_hydrolase_fold"/>
</dbReference>
<feature type="domain" description="4-O-methyl-glucuronoyl methylesterase-like" evidence="4">
    <location>
        <begin position="83"/>
        <end position="323"/>
    </location>
</feature>
<sequence length="374" mass="42502">MIENKRNIPSILTCLDGTEVGDWETWLKKRRSELLNLFRQEEYGFLPDMSEVEIKIRVADSRRSEEIMQGRAIRNTVEVEAIRNGIHFSFTFAAFIPADAKGPVPAFVTVCNRGIKDSDPARHFLSSFYPAETIISRGYACAAFRTQEVSPDYDEGFTTGFSRLFPEYVEGRSDDAWGAITAWAWAASRIMDYFEMEPLIDEKRVALVGHSRGGKTALWGTAQDERFAMAVSSCAGNSGDALSRGAKGEKIGDIVKRFPYWFCKNYQKYVDKEETLPFDQHMLLGLIAPRLVYTSAKTFDSWADPEGQFESCIQASPVYELFGKKGIGQKKRPLPEQPVHEGRIGHHYKTGNHDMDEYDWNCYMDFADLHMKAK</sequence>
<evidence type="ECO:0000256" key="2">
    <source>
        <dbReference type="ARBA" id="ARBA00022729"/>
    </source>
</evidence>
<gene>
    <name evidence="5" type="ORF">OW255_14090</name>
</gene>
<keyword evidence="3 5" id="KW-0378">Hydrolase</keyword>
<dbReference type="SUPFAM" id="SSF53474">
    <property type="entry name" value="alpha/beta-Hydrolases"/>
    <property type="match status" value="1"/>
</dbReference>
<dbReference type="Gene3D" id="3.40.50.1820">
    <property type="entry name" value="alpha/beta hydrolase"/>
    <property type="match status" value="1"/>
</dbReference>
<evidence type="ECO:0000256" key="3">
    <source>
        <dbReference type="ARBA" id="ARBA00022801"/>
    </source>
</evidence>
<evidence type="ECO:0000313" key="6">
    <source>
        <dbReference type="Proteomes" id="UP001163115"/>
    </source>
</evidence>
<accession>A0ABY7AAY7</accession>